<protein>
    <submittedName>
        <fullName evidence="1">Uncharacterized protein</fullName>
    </submittedName>
</protein>
<dbReference type="InParanoid" id="A0A0D0A2M8"/>
<name>A0A0D0A2M8_9AGAM</name>
<dbReference type="AlphaFoldDB" id="A0A0D0A2M8"/>
<dbReference type="OrthoDB" id="1668230at2759"/>
<evidence type="ECO:0000313" key="1">
    <source>
        <dbReference type="EMBL" id="KIK35951.1"/>
    </source>
</evidence>
<dbReference type="EMBL" id="KN835575">
    <property type="protein sequence ID" value="KIK35951.1"/>
    <property type="molecule type" value="Genomic_DNA"/>
</dbReference>
<reference evidence="1 2" key="1">
    <citation type="submission" date="2014-04" db="EMBL/GenBank/DDBJ databases">
        <authorList>
            <consortium name="DOE Joint Genome Institute"/>
            <person name="Kuo A."/>
            <person name="Ruytinx J."/>
            <person name="Rineau F."/>
            <person name="Colpaert J."/>
            <person name="Kohler A."/>
            <person name="Nagy L.G."/>
            <person name="Floudas D."/>
            <person name="Copeland A."/>
            <person name="Barry K.W."/>
            <person name="Cichocki N."/>
            <person name="Veneault-Fourrey C."/>
            <person name="LaButti K."/>
            <person name="Lindquist E.A."/>
            <person name="Lipzen A."/>
            <person name="Lundell T."/>
            <person name="Morin E."/>
            <person name="Murat C."/>
            <person name="Sun H."/>
            <person name="Tunlid A."/>
            <person name="Henrissat B."/>
            <person name="Grigoriev I.V."/>
            <person name="Hibbett D.S."/>
            <person name="Martin F."/>
            <person name="Nordberg H.P."/>
            <person name="Cantor M.N."/>
            <person name="Hua S.X."/>
        </authorList>
    </citation>
    <scope>NUCLEOTIDE SEQUENCE [LARGE SCALE GENOMIC DNA]</scope>
    <source>
        <strain evidence="1 2">UH-Slu-Lm8-n1</strain>
    </source>
</reference>
<sequence>MQNERRYRLLAKDTHGYGDSFTTPLWYPSPVEVDAVGYVSKPDGEFITLCNVIVIEIGGKGKGDGDVAKCMSSLREYGSINIGKARCVYNNGSSMLSRFKIGGNRHEYVLLANAYDCAKHLQR</sequence>
<dbReference type="Proteomes" id="UP000054485">
    <property type="component" value="Unassembled WGS sequence"/>
</dbReference>
<evidence type="ECO:0000313" key="2">
    <source>
        <dbReference type="Proteomes" id="UP000054485"/>
    </source>
</evidence>
<gene>
    <name evidence="1" type="ORF">CY34DRAFT_811746</name>
</gene>
<proteinExistence type="predicted"/>
<keyword evidence="2" id="KW-1185">Reference proteome</keyword>
<accession>A0A0D0A2M8</accession>
<organism evidence="1 2">
    <name type="scientific">Suillus luteus UH-Slu-Lm8-n1</name>
    <dbReference type="NCBI Taxonomy" id="930992"/>
    <lineage>
        <taxon>Eukaryota</taxon>
        <taxon>Fungi</taxon>
        <taxon>Dikarya</taxon>
        <taxon>Basidiomycota</taxon>
        <taxon>Agaricomycotina</taxon>
        <taxon>Agaricomycetes</taxon>
        <taxon>Agaricomycetidae</taxon>
        <taxon>Boletales</taxon>
        <taxon>Suillineae</taxon>
        <taxon>Suillaceae</taxon>
        <taxon>Suillus</taxon>
    </lineage>
</organism>
<dbReference type="STRING" id="930992.A0A0D0A2M8"/>
<reference evidence="2" key="2">
    <citation type="submission" date="2015-01" db="EMBL/GenBank/DDBJ databases">
        <title>Evolutionary Origins and Diversification of the Mycorrhizal Mutualists.</title>
        <authorList>
            <consortium name="DOE Joint Genome Institute"/>
            <consortium name="Mycorrhizal Genomics Consortium"/>
            <person name="Kohler A."/>
            <person name="Kuo A."/>
            <person name="Nagy L.G."/>
            <person name="Floudas D."/>
            <person name="Copeland A."/>
            <person name="Barry K.W."/>
            <person name="Cichocki N."/>
            <person name="Veneault-Fourrey C."/>
            <person name="LaButti K."/>
            <person name="Lindquist E.A."/>
            <person name="Lipzen A."/>
            <person name="Lundell T."/>
            <person name="Morin E."/>
            <person name="Murat C."/>
            <person name="Riley R."/>
            <person name="Ohm R."/>
            <person name="Sun H."/>
            <person name="Tunlid A."/>
            <person name="Henrissat B."/>
            <person name="Grigoriev I.V."/>
            <person name="Hibbett D.S."/>
            <person name="Martin F."/>
        </authorList>
    </citation>
    <scope>NUCLEOTIDE SEQUENCE [LARGE SCALE GENOMIC DNA]</scope>
    <source>
        <strain evidence="2">UH-Slu-Lm8-n1</strain>
    </source>
</reference>
<dbReference type="HOGENOM" id="CLU_2016739_0_0_1"/>